<evidence type="ECO:0000313" key="1">
    <source>
        <dbReference type="EMBL" id="MBO1919870.1"/>
    </source>
</evidence>
<name>A0A939NC04_STAXY</name>
<protein>
    <submittedName>
        <fullName evidence="1">Uncharacterized protein</fullName>
    </submittedName>
</protein>
<gene>
    <name evidence="1" type="ORF">J4710_03560</name>
</gene>
<comment type="caution">
    <text evidence="1">The sequence shown here is derived from an EMBL/GenBank/DDBJ whole genome shotgun (WGS) entry which is preliminary data.</text>
</comment>
<sequence length="52" mass="5921">MHGVDVIVFTAGVGETQIQLAKSIRRPRIYGVFIGMLRRMKQFTEEGFTFTS</sequence>
<dbReference type="EMBL" id="JAGETT010000013">
    <property type="protein sequence ID" value="MBO1919870.1"/>
    <property type="molecule type" value="Genomic_DNA"/>
</dbReference>
<accession>A0A939NC04</accession>
<dbReference type="AlphaFoldDB" id="A0A939NC04"/>
<organism evidence="1">
    <name type="scientific">Staphylococcus xylosus</name>
    <dbReference type="NCBI Taxonomy" id="1288"/>
    <lineage>
        <taxon>Bacteria</taxon>
        <taxon>Bacillati</taxon>
        <taxon>Bacillota</taxon>
        <taxon>Bacilli</taxon>
        <taxon>Bacillales</taxon>
        <taxon>Staphylococcaceae</taxon>
        <taxon>Staphylococcus</taxon>
    </lineage>
</organism>
<reference evidence="1" key="1">
    <citation type="submission" date="2021-03" db="EMBL/GenBank/DDBJ databases">
        <title>Molecular epidemiology and mechanisms of colistin and carbapenem resistance in Enterobacteriaceae from clinical isolates, the environment and porcine samples in Pretoria, South Africa.</title>
        <authorList>
            <person name="Bogoshi D."/>
            <person name="Mbelle N.M."/>
            <person name="Naidoo V."/>
            <person name="Osei Sekyere J."/>
        </authorList>
    </citation>
    <scope>NUCLEOTIDE SEQUENCE</scope>
    <source>
        <strain evidence="1">ESB009</strain>
    </source>
</reference>
<proteinExistence type="predicted"/>